<evidence type="ECO:0000313" key="4">
    <source>
        <dbReference type="Proteomes" id="UP000051330"/>
    </source>
</evidence>
<dbReference type="PATRIC" id="fig|1423792.3.peg.2967"/>
<evidence type="ECO:0000259" key="2">
    <source>
        <dbReference type="PROSITE" id="PS50943"/>
    </source>
</evidence>
<dbReference type="SUPFAM" id="SSF47413">
    <property type="entry name" value="lambda repressor-like DNA-binding domains"/>
    <property type="match status" value="1"/>
</dbReference>
<organism evidence="3 4">
    <name type="scientific">Schleiferilactobacillus perolens DSM 12744</name>
    <dbReference type="NCBI Taxonomy" id="1423792"/>
    <lineage>
        <taxon>Bacteria</taxon>
        <taxon>Bacillati</taxon>
        <taxon>Bacillota</taxon>
        <taxon>Bacilli</taxon>
        <taxon>Lactobacillales</taxon>
        <taxon>Lactobacillaceae</taxon>
        <taxon>Schleiferilactobacillus</taxon>
    </lineage>
</organism>
<dbReference type="EMBL" id="AZEC01000007">
    <property type="protein sequence ID" value="KRL12575.1"/>
    <property type="molecule type" value="Genomic_DNA"/>
</dbReference>
<dbReference type="GO" id="GO:0003677">
    <property type="term" value="F:DNA binding"/>
    <property type="evidence" value="ECO:0007669"/>
    <property type="project" value="UniProtKB-KW"/>
</dbReference>
<dbReference type="AlphaFoldDB" id="A0A0R1MWR7"/>
<dbReference type="Gene3D" id="1.10.260.40">
    <property type="entry name" value="lambda repressor-like DNA-binding domains"/>
    <property type="match status" value="1"/>
</dbReference>
<dbReference type="CDD" id="cd00093">
    <property type="entry name" value="HTH_XRE"/>
    <property type="match status" value="1"/>
</dbReference>
<dbReference type="PANTHER" id="PTHR46558:SF11">
    <property type="entry name" value="HTH-TYPE TRANSCRIPTIONAL REGULATOR XRE"/>
    <property type="match status" value="1"/>
</dbReference>
<sequence>MTQSDLGKLMDVSKASVSLYEKNQRTPDQETLKKVAQFFDVSIDYLLGVSDKRHYYALTKKDKRDIETELEDVLAGVTNKSGINFFKNGAELSDEDRALLEASLRQTITLSKELAKKKFTPNKFRGSEQ</sequence>
<accession>A0A0R1MWR7</accession>
<reference evidence="3 4" key="1">
    <citation type="journal article" date="2015" name="Genome Announc.">
        <title>Expanding the biotechnology potential of lactobacilli through comparative genomics of 213 strains and associated genera.</title>
        <authorList>
            <person name="Sun Z."/>
            <person name="Harris H.M."/>
            <person name="McCann A."/>
            <person name="Guo C."/>
            <person name="Argimon S."/>
            <person name="Zhang W."/>
            <person name="Yang X."/>
            <person name="Jeffery I.B."/>
            <person name="Cooney J.C."/>
            <person name="Kagawa T.F."/>
            <person name="Liu W."/>
            <person name="Song Y."/>
            <person name="Salvetti E."/>
            <person name="Wrobel A."/>
            <person name="Rasinkangas P."/>
            <person name="Parkhill J."/>
            <person name="Rea M.C."/>
            <person name="O'Sullivan O."/>
            <person name="Ritari J."/>
            <person name="Douillard F.P."/>
            <person name="Paul Ross R."/>
            <person name="Yang R."/>
            <person name="Briner A.E."/>
            <person name="Felis G.E."/>
            <person name="de Vos W.M."/>
            <person name="Barrangou R."/>
            <person name="Klaenhammer T.R."/>
            <person name="Caufield P.W."/>
            <person name="Cui Y."/>
            <person name="Zhang H."/>
            <person name="O'Toole P.W."/>
        </authorList>
    </citation>
    <scope>NUCLEOTIDE SEQUENCE [LARGE SCALE GENOMIC DNA]</scope>
    <source>
        <strain evidence="3 4">DSM 12744</strain>
    </source>
</reference>
<dbReference type="SMART" id="SM00530">
    <property type="entry name" value="HTH_XRE"/>
    <property type="match status" value="1"/>
</dbReference>
<dbReference type="Proteomes" id="UP000051330">
    <property type="component" value="Unassembled WGS sequence"/>
</dbReference>
<comment type="caution">
    <text evidence="3">The sequence shown here is derived from an EMBL/GenBank/DDBJ whole genome shotgun (WGS) entry which is preliminary data.</text>
</comment>
<dbReference type="PROSITE" id="PS50943">
    <property type="entry name" value="HTH_CROC1"/>
    <property type="match status" value="1"/>
</dbReference>
<keyword evidence="1" id="KW-0238">DNA-binding</keyword>
<evidence type="ECO:0000313" key="3">
    <source>
        <dbReference type="EMBL" id="KRL12575.1"/>
    </source>
</evidence>
<dbReference type="InterPro" id="IPR010982">
    <property type="entry name" value="Lambda_DNA-bd_dom_sf"/>
</dbReference>
<evidence type="ECO:0000256" key="1">
    <source>
        <dbReference type="ARBA" id="ARBA00023125"/>
    </source>
</evidence>
<feature type="domain" description="HTH cro/C1-type" evidence="2">
    <location>
        <begin position="1"/>
        <end position="46"/>
    </location>
</feature>
<dbReference type="PANTHER" id="PTHR46558">
    <property type="entry name" value="TRACRIPTIONAL REGULATORY PROTEIN-RELATED-RELATED"/>
    <property type="match status" value="1"/>
</dbReference>
<keyword evidence="4" id="KW-1185">Reference proteome</keyword>
<gene>
    <name evidence="3" type="ORF">FD09_GL002894</name>
</gene>
<dbReference type="InterPro" id="IPR001387">
    <property type="entry name" value="Cro/C1-type_HTH"/>
</dbReference>
<name>A0A0R1MWR7_9LACO</name>
<dbReference type="STRING" id="1423792.FD09_GL002894"/>
<dbReference type="Pfam" id="PF01381">
    <property type="entry name" value="HTH_3"/>
    <property type="match status" value="1"/>
</dbReference>
<proteinExistence type="predicted"/>
<protein>
    <recommendedName>
        <fullName evidence="2">HTH cro/C1-type domain-containing protein</fullName>
    </recommendedName>
</protein>